<dbReference type="Proteomes" id="UP000324738">
    <property type="component" value="Unassembled WGS sequence"/>
</dbReference>
<dbReference type="InterPro" id="IPR050268">
    <property type="entry name" value="NADH-dep_flavin_reductase"/>
</dbReference>
<evidence type="ECO:0000259" key="3">
    <source>
        <dbReference type="SMART" id="SM00903"/>
    </source>
</evidence>
<keyword evidence="2" id="KW-0560">Oxidoreductase</keyword>
<comment type="similarity">
    <text evidence="1">Belongs to the non-flavoprotein flavin reductase family.</text>
</comment>
<dbReference type="Gene3D" id="2.30.110.10">
    <property type="entry name" value="Electron Transport, Fmn-binding Protein, Chain A"/>
    <property type="match status" value="1"/>
</dbReference>
<comment type="caution">
    <text evidence="4">The sequence shown here is derived from an EMBL/GenBank/DDBJ whole genome shotgun (WGS) entry which is preliminary data.</text>
</comment>
<protein>
    <submittedName>
        <fullName evidence="4">Flavin reductase family protein</fullName>
    </submittedName>
</protein>
<evidence type="ECO:0000256" key="1">
    <source>
        <dbReference type="ARBA" id="ARBA00008898"/>
    </source>
</evidence>
<dbReference type="PANTHER" id="PTHR30466">
    <property type="entry name" value="FLAVIN REDUCTASE"/>
    <property type="match status" value="1"/>
</dbReference>
<dbReference type="GO" id="GO:0042602">
    <property type="term" value="F:riboflavin reductase (NADPH) activity"/>
    <property type="evidence" value="ECO:0007669"/>
    <property type="project" value="TreeGrafter"/>
</dbReference>
<dbReference type="PANTHER" id="PTHR30466:SF11">
    <property type="entry name" value="FLAVIN-DEPENDENT MONOOXYGENASE, REDUCTASE SUBUNIT HSAB"/>
    <property type="match status" value="1"/>
</dbReference>
<sequence>MAMDARELRNLFGHFATGVAVVTAKLPDGNKVGVTISSFNSISLEPELVMFSLTNTLLSLPAFESAVSYGINFLAADQQEVSRRFAVKGEDKWADTAMRHGESGAPLLDGALAHIECSLHQRVEAGDHVIFICRVISFATPGATKEPLVFFKGRYCGIETPAPLCQSA</sequence>
<dbReference type="InterPro" id="IPR002563">
    <property type="entry name" value="Flavin_Rdtase-like_dom"/>
</dbReference>
<dbReference type="EMBL" id="VTWH01000003">
    <property type="protein sequence ID" value="KAA0969484.1"/>
    <property type="molecule type" value="Genomic_DNA"/>
</dbReference>
<name>A0A5B0DRR2_9HYPH</name>
<evidence type="ECO:0000256" key="2">
    <source>
        <dbReference type="ARBA" id="ARBA00023002"/>
    </source>
</evidence>
<dbReference type="GO" id="GO:0010181">
    <property type="term" value="F:FMN binding"/>
    <property type="evidence" value="ECO:0007669"/>
    <property type="project" value="InterPro"/>
</dbReference>
<organism evidence="4 5">
    <name type="scientific">Aureimonas fodinaquatilis</name>
    <dbReference type="NCBI Taxonomy" id="2565783"/>
    <lineage>
        <taxon>Bacteria</taxon>
        <taxon>Pseudomonadati</taxon>
        <taxon>Pseudomonadota</taxon>
        <taxon>Alphaproteobacteria</taxon>
        <taxon>Hyphomicrobiales</taxon>
        <taxon>Aurantimonadaceae</taxon>
        <taxon>Aureimonas</taxon>
    </lineage>
</organism>
<reference evidence="4 5" key="1">
    <citation type="submission" date="2019-08" db="EMBL/GenBank/DDBJ databases">
        <title>Aureimonas fodiniaquatilis sp. nov., isolated from a coal mine wastewater.</title>
        <authorList>
            <person name="Kim W."/>
        </authorList>
    </citation>
    <scope>NUCLEOTIDE SEQUENCE [LARGE SCALE GENOMIC DNA]</scope>
    <source>
        <strain evidence="4 5">CAU 1482</strain>
    </source>
</reference>
<evidence type="ECO:0000313" key="5">
    <source>
        <dbReference type="Proteomes" id="UP000324738"/>
    </source>
</evidence>
<dbReference type="SMART" id="SM00903">
    <property type="entry name" value="Flavin_Reduct"/>
    <property type="match status" value="1"/>
</dbReference>
<keyword evidence="5" id="KW-1185">Reference proteome</keyword>
<dbReference type="OrthoDB" id="9792858at2"/>
<feature type="domain" description="Flavin reductase like" evidence="3">
    <location>
        <begin position="12"/>
        <end position="157"/>
    </location>
</feature>
<dbReference type="InterPro" id="IPR012349">
    <property type="entry name" value="Split_barrel_FMN-bd"/>
</dbReference>
<dbReference type="SUPFAM" id="SSF50475">
    <property type="entry name" value="FMN-binding split barrel"/>
    <property type="match status" value="1"/>
</dbReference>
<proteinExistence type="inferred from homology"/>
<accession>A0A5B0DRR2</accession>
<gene>
    <name evidence="4" type="ORF">FPY71_13165</name>
</gene>
<dbReference type="Pfam" id="PF01613">
    <property type="entry name" value="Flavin_Reduct"/>
    <property type="match status" value="1"/>
</dbReference>
<dbReference type="AlphaFoldDB" id="A0A5B0DRR2"/>
<evidence type="ECO:0000313" key="4">
    <source>
        <dbReference type="EMBL" id="KAA0969484.1"/>
    </source>
</evidence>